<gene>
    <name evidence="2" type="ORF">ACFFJK_13330</name>
</gene>
<accession>A0ABV6FIJ6</accession>
<dbReference type="PANTHER" id="PTHR13774:SF32">
    <property type="entry name" value="ANTISENSE-ENHANCING SEQUENCE 1"/>
    <property type="match status" value="1"/>
</dbReference>
<evidence type="ECO:0000256" key="1">
    <source>
        <dbReference type="ARBA" id="ARBA00008270"/>
    </source>
</evidence>
<dbReference type="NCBIfam" id="TIGR00654">
    <property type="entry name" value="PhzF_family"/>
    <property type="match status" value="1"/>
</dbReference>
<comment type="similarity">
    <text evidence="1">Belongs to the PhzF family.</text>
</comment>
<evidence type="ECO:0000313" key="2">
    <source>
        <dbReference type="EMBL" id="MFC0252875.1"/>
    </source>
</evidence>
<dbReference type="Pfam" id="PF02567">
    <property type="entry name" value="PhzC-PhzF"/>
    <property type="match status" value="1"/>
</dbReference>
<dbReference type="Proteomes" id="UP001589773">
    <property type="component" value="Unassembled WGS sequence"/>
</dbReference>
<proteinExistence type="inferred from homology"/>
<dbReference type="EMBL" id="JBHLWP010000013">
    <property type="protein sequence ID" value="MFC0252875.1"/>
    <property type="molecule type" value="Genomic_DNA"/>
</dbReference>
<dbReference type="PIRSF" id="PIRSF016184">
    <property type="entry name" value="PhzC_PhzF"/>
    <property type="match status" value="1"/>
</dbReference>
<dbReference type="PANTHER" id="PTHR13774">
    <property type="entry name" value="PHENAZINE BIOSYNTHESIS PROTEIN"/>
    <property type="match status" value="1"/>
</dbReference>
<evidence type="ECO:0000313" key="3">
    <source>
        <dbReference type="Proteomes" id="UP001589773"/>
    </source>
</evidence>
<protein>
    <submittedName>
        <fullName evidence="2">PhzF family phenazine biosynthesis protein</fullName>
    </submittedName>
</protein>
<dbReference type="RefSeq" id="WP_379679757.1">
    <property type="nucleotide sequence ID" value="NZ_JBHLWP010000013.1"/>
</dbReference>
<organism evidence="2 3">
    <name type="scientific">Massilia consociata</name>
    <dbReference type="NCBI Taxonomy" id="760117"/>
    <lineage>
        <taxon>Bacteria</taxon>
        <taxon>Pseudomonadati</taxon>
        <taxon>Pseudomonadota</taxon>
        <taxon>Betaproteobacteria</taxon>
        <taxon>Burkholderiales</taxon>
        <taxon>Oxalobacteraceae</taxon>
        <taxon>Telluria group</taxon>
        <taxon>Massilia</taxon>
    </lineage>
</organism>
<dbReference type="SUPFAM" id="SSF54506">
    <property type="entry name" value="Diaminopimelate epimerase-like"/>
    <property type="match status" value="1"/>
</dbReference>
<reference evidence="2 3" key="1">
    <citation type="submission" date="2024-09" db="EMBL/GenBank/DDBJ databases">
        <authorList>
            <person name="Sun Q."/>
            <person name="Mori K."/>
        </authorList>
    </citation>
    <scope>NUCLEOTIDE SEQUENCE [LARGE SCALE GENOMIC DNA]</scope>
    <source>
        <strain evidence="2 3">CCM 7792</strain>
    </source>
</reference>
<comment type="caution">
    <text evidence="2">The sequence shown here is derived from an EMBL/GenBank/DDBJ whole genome shotgun (WGS) entry which is preliminary data.</text>
</comment>
<sequence length="295" mass="31228">MARLPIKTVDVFTTVPFKGNPVAVVLDAAALSALQMQQIARWTNLSETTFVLPPTEQGADYQVRIFTPGAELPFAGHPTIGTAHALMEAGMVQAKDGVLVQQCAAGPVRLRVEQDEGAGQGAPWIAFELPTPSLTALSAAQAGQLESILRADLDVNTEPYLVDVGPRWMVAQLTSARAVLACEPDLQRMREQDKHSRRTGVVIFGEHDPGSPAGIEVRAFAPAHGVNEDPVCGSGTGAVAAYLRHTRQLGRFGSALLATQGEMVGRAGLLRLSISNEAIWVGGNTITCIDGTLTC</sequence>
<keyword evidence="3" id="KW-1185">Reference proteome</keyword>
<dbReference type="InterPro" id="IPR003719">
    <property type="entry name" value="Phenazine_PhzF-like"/>
</dbReference>
<name>A0ABV6FIJ6_9BURK</name>
<dbReference type="Gene3D" id="3.10.310.10">
    <property type="entry name" value="Diaminopimelate Epimerase, Chain A, domain 1"/>
    <property type="match status" value="2"/>
</dbReference>